<protein>
    <submittedName>
        <fullName evidence="4">Polygalacturonase protein</fullName>
    </submittedName>
</protein>
<keyword evidence="2" id="KW-0964">Secreted</keyword>
<evidence type="ECO:0000256" key="1">
    <source>
        <dbReference type="ARBA" id="ARBA00004191"/>
    </source>
</evidence>
<evidence type="ECO:0000256" key="2">
    <source>
        <dbReference type="ARBA" id="ARBA00022512"/>
    </source>
</evidence>
<reference evidence="4 5" key="1">
    <citation type="submission" date="2020-05" db="EMBL/GenBank/DDBJ databases">
        <title>Vigna angularis (adzuki bean) Var. LongXiaoDou No. 4 denovo assembly.</title>
        <authorList>
            <person name="Xiang H."/>
        </authorList>
    </citation>
    <scope>NUCLEOTIDE SEQUENCE [LARGE SCALE GENOMIC DNA]</scope>
    <source>
        <tissue evidence="4">Leaf</tissue>
    </source>
</reference>
<proteinExistence type="predicted"/>
<comment type="caution">
    <text evidence="4">The sequence shown here is derived from an EMBL/GenBank/DDBJ whole genome shotgun (WGS) entry which is preliminary data.</text>
</comment>
<feature type="transmembrane region" description="Helical" evidence="3">
    <location>
        <begin position="85"/>
        <end position="102"/>
    </location>
</feature>
<dbReference type="InterPro" id="IPR011050">
    <property type="entry name" value="Pectin_lyase_fold/virulence"/>
</dbReference>
<keyword evidence="3" id="KW-1133">Transmembrane helix</keyword>
<name>A0A8T0KKC8_PHAAN</name>
<dbReference type="SUPFAM" id="SSF51126">
    <property type="entry name" value="Pectin lyase-like"/>
    <property type="match status" value="1"/>
</dbReference>
<keyword evidence="2" id="KW-0134">Cell wall</keyword>
<dbReference type="InterPro" id="IPR051801">
    <property type="entry name" value="GH28_Enzymes"/>
</dbReference>
<evidence type="ECO:0000313" key="5">
    <source>
        <dbReference type="Proteomes" id="UP000743370"/>
    </source>
</evidence>
<sequence length="208" mass="22849">MRSSNRCKRRVSYAQLCRFLFRLFTKRVFSFASSRGRRVGDAAGEKGAVAGLVLAVEAQGRKGPPQVLGWFLLNPKMPPFASHKTLFAFLWVATLASLFIWQRNTISGFLVLGGVPVQPPPKLRPVVFCLTEFGGVGDNVTLNTEAFEKGVRAISKLGNKGSGQLIVPLGRWLTTPFNLTSHMTLFLPLNAVILAIQFVTFVDLIIDA</sequence>
<feature type="transmembrane region" description="Helical" evidence="3">
    <location>
        <begin position="185"/>
        <end position="206"/>
    </location>
</feature>
<dbReference type="Proteomes" id="UP000743370">
    <property type="component" value="Unassembled WGS sequence"/>
</dbReference>
<dbReference type="InterPro" id="IPR012334">
    <property type="entry name" value="Pectin_lyas_fold"/>
</dbReference>
<organism evidence="4 5">
    <name type="scientific">Phaseolus angularis</name>
    <name type="common">Azuki bean</name>
    <name type="synonym">Vigna angularis</name>
    <dbReference type="NCBI Taxonomy" id="3914"/>
    <lineage>
        <taxon>Eukaryota</taxon>
        <taxon>Viridiplantae</taxon>
        <taxon>Streptophyta</taxon>
        <taxon>Embryophyta</taxon>
        <taxon>Tracheophyta</taxon>
        <taxon>Spermatophyta</taxon>
        <taxon>Magnoliopsida</taxon>
        <taxon>eudicotyledons</taxon>
        <taxon>Gunneridae</taxon>
        <taxon>Pentapetalae</taxon>
        <taxon>rosids</taxon>
        <taxon>fabids</taxon>
        <taxon>Fabales</taxon>
        <taxon>Fabaceae</taxon>
        <taxon>Papilionoideae</taxon>
        <taxon>50 kb inversion clade</taxon>
        <taxon>NPAAA clade</taxon>
        <taxon>indigoferoid/millettioid clade</taxon>
        <taxon>Phaseoleae</taxon>
        <taxon>Vigna</taxon>
    </lineage>
</organism>
<dbReference type="Gene3D" id="2.160.20.10">
    <property type="entry name" value="Single-stranded right-handed beta-helix, Pectin lyase-like"/>
    <property type="match status" value="1"/>
</dbReference>
<keyword evidence="3" id="KW-0812">Transmembrane</keyword>
<evidence type="ECO:0000256" key="3">
    <source>
        <dbReference type="SAM" id="Phobius"/>
    </source>
</evidence>
<comment type="subcellular location">
    <subcellularLocation>
        <location evidence="1">Secreted</location>
        <location evidence="1">Cell wall</location>
    </subcellularLocation>
</comment>
<dbReference type="EMBL" id="JABFOF010000004">
    <property type="protein sequence ID" value="KAG2398843.1"/>
    <property type="molecule type" value="Genomic_DNA"/>
</dbReference>
<gene>
    <name evidence="4" type="ORF">HKW66_Vig0086760</name>
</gene>
<dbReference type="PANTHER" id="PTHR31339">
    <property type="entry name" value="PECTIN LYASE-RELATED"/>
    <property type="match status" value="1"/>
</dbReference>
<dbReference type="AlphaFoldDB" id="A0A8T0KKC8"/>
<dbReference type="PANTHER" id="PTHR31339:SF48">
    <property type="entry name" value="PECTIN LYASE SUPERFAMILY PROTEIN"/>
    <property type="match status" value="1"/>
</dbReference>
<keyword evidence="3" id="KW-0472">Membrane</keyword>
<evidence type="ECO:0000313" key="4">
    <source>
        <dbReference type="EMBL" id="KAG2398843.1"/>
    </source>
</evidence>
<accession>A0A8T0KKC8</accession>